<keyword evidence="9" id="KW-1185">Reference proteome</keyword>
<dbReference type="GO" id="GO:0020037">
    <property type="term" value="F:heme binding"/>
    <property type="evidence" value="ECO:0007669"/>
    <property type="project" value="InterPro"/>
</dbReference>
<dbReference type="InterPro" id="IPR017972">
    <property type="entry name" value="Cyt_P450_CS"/>
</dbReference>
<reference evidence="8" key="2">
    <citation type="submission" date="2023-05" db="EMBL/GenBank/DDBJ databases">
        <authorList>
            <consortium name="Lawrence Berkeley National Laboratory"/>
            <person name="Steindorff A."/>
            <person name="Hensen N."/>
            <person name="Bonometti L."/>
            <person name="Westerberg I."/>
            <person name="Brannstrom I.O."/>
            <person name="Guillou S."/>
            <person name="Cros-Aarteil S."/>
            <person name="Calhoun S."/>
            <person name="Haridas S."/>
            <person name="Kuo A."/>
            <person name="Mondo S."/>
            <person name="Pangilinan J."/>
            <person name="Riley R."/>
            <person name="Labutti K."/>
            <person name="Andreopoulos B."/>
            <person name="Lipzen A."/>
            <person name="Chen C."/>
            <person name="Yanf M."/>
            <person name="Daum C."/>
            <person name="Ng V."/>
            <person name="Clum A."/>
            <person name="Ohm R."/>
            <person name="Martin F."/>
            <person name="Silar P."/>
            <person name="Natvig D."/>
            <person name="Lalanne C."/>
            <person name="Gautier V."/>
            <person name="Ament-Velasquez S.L."/>
            <person name="Kruys A."/>
            <person name="Hutchinson M.I."/>
            <person name="Powell A.J."/>
            <person name="Barry K."/>
            <person name="Miller A.N."/>
            <person name="Grigoriev I.V."/>
            <person name="Debuchy R."/>
            <person name="Gladieux P."/>
            <person name="Thoren M.H."/>
            <person name="Johannesson H."/>
        </authorList>
    </citation>
    <scope>NUCLEOTIDE SEQUENCE</scope>
    <source>
        <strain evidence="8">PSN243</strain>
    </source>
</reference>
<keyword evidence="4 5" id="KW-0408">Iron</keyword>
<proteinExistence type="inferred from homology"/>
<evidence type="ECO:0000256" key="3">
    <source>
        <dbReference type="ARBA" id="ARBA00023002"/>
    </source>
</evidence>
<keyword evidence="7" id="KW-0472">Membrane</keyword>
<evidence type="ECO:0000313" key="8">
    <source>
        <dbReference type="EMBL" id="KAK4445729.1"/>
    </source>
</evidence>
<protein>
    <submittedName>
        <fullName evidence="8">Cytochrome P450 1A2</fullName>
    </submittedName>
</protein>
<dbReference type="PROSITE" id="PS00086">
    <property type="entry name" value="CYTOCHROME_P450"/>
    <property type="match status" value="1"/>
</dbReference>
<keyword evidence="5 6" id="KW-0349">Heme</keyword>
<reference evidence="8" key="1">
    <citation type="journal article" date="2023" name="Mol. Phylogenet. Evol.">
        <title>Genome-scale phylogeny and comparative genomics of the fungal order Sordariales.</title>
        <authorList>
            <person name="Hensen N."/>
            <person name="Bonometti L."/>
            <person name="Westerberg I."/>
            <person name="Brannstrom I.O."/>
            <person name="Guillou S."/>
            <person name="Cros-Aarteil S."/>
            <person name="Calhoun S."/>
            <person name="Haridas S."/>
            <person name="Kuo A."/>
            <person name="Mondo S."/>
            <person name="Pangilinan J."/>
            <person name="Riley R."/>
            <person name="LaButti K."/>
            <person name="Andreopoulos B."/>
            <person name="Lipzen A."/>
            <person name="Chen C."/>
            <person name="Yan M."/>
            <person name="Daum C."/>
            <person name="Ng V."/>
            <person name="Clum A."/>
            <person name="Steindorff A."/>
            <person name="Ohm R.A."/>
            <person name="Martin F."/>
            <person name="Silar P."/>
            <person name="Natvig D.O."/>
            <person name="Lalanne C."/>
            <person name="Gautier V."/>
            <person name="Ament-Velasquez S.L."/>
            <person name="Kruys A."/>
            <person name="Hutchinson M.I."/>
            <person name="Powell A.J."/>
            <person name="Barry K."/>
            <person name="Miller A.N."/>
            <person name="Grigoriev I.V."/>
            <person name="Debuchy R."/>
            <person name="Gladieux P."/>
            <person name="Hiltunen Thoren M."/>
            <person name="Johannesson H."/>
        </authorList>
    </citation>
    <scope>NUCLEOTIDE SEQUENCE</scope>
    <source>
        <strain evidence="8">PSN243</strain>
    </source>
</reference>
<feature type="transmembrane region" description="Helical" evidence="7">
    <location>
        <begin position="15"/>
        <end position="38"/>
    </location>
</feature>
<feature type="binding site" description="axial binding residue" evidence="5">
    <location>
        <position position="458"/>
    </location>
    <ligand>
        <name>heme</name>
        <dbReference type="ChEBI" id="CHEBI:30413"/>
    </ligand>
    <ligandPart>
        <name>Fe</name>
        <dbReference type="ChEBI" id="CHEBI:18248"/>
    </ligandPart>
</feature>
<evidence type="ECO:0000256" key="6">
    <source>
        <dbReference type="RuleBase" id="RU000461"/>
    </source>
</evidence>
<dbReference type="SUPFAM" id="SSF48264">
    <property type="entry name" value="Cytochrome P450"/>
    <property type="match status" value="1"/>
</dbReference>
<comment type="similarity">
    <text evidence="1 6">Belongs to the cytochrome P450 family.</text>
</comment>
<evidence type="ECO:0000256" key="2">
    <source>
        <dbReference type="ARBA" id="ARBA00022723"/>
    </source>
</evidence>
<dbReference type="AlphaFoldDB" id="A0AAV9GA73"/>
<dbReference type="PRINTS" id="PR00463">
    <property type="entry name" value="EP450I"/>
</dbReference>
<dbReference type="GO" id="GO:0016705">
    <property type="term" value="F:oxidoreductase activity, acting on paired donors, with incorporation or reduction of molecular oxygen"/>
    <property type="evidence" value="ECO:0007669"/>
    <property type="project" value="InterPro"/>
</dbReference>
<name>A0AAV9GA73_9PEZI</name>
<organism evidence="8 9">
    <name type="scientific">Podospora aff. communis PSN243</name>
    <dbReference type="NCBI Taxonomy" id="3040156"/>
    <lineage>
        <taxon>Eukaryota</taxon>
        <taxon>Fungi</taxon>
        <taxon>Dikarya</taxon>
        <taxon>Ascomycota</taxon>
        <taxon>Pezizomycotina</taxon>
        <taxon>Sordariomycetes</taxon>
        <taxon>Sordariomycetidae</taxon>
        <taxon>Sordariales</taxon>
        <taxon>Podosporaceae</taxon>
        <taxon>Podospora</taxon>
    </lineage>
</organism>
<dbReference type="Gene3D" id="1.10.630.10">
    <property type="entry name" value="Cytochrome P450"/>
    <property type="match status" value="1"/>
</dbReference>
<keyword evidence="7" id="KW-1133">Transmembrane helix</keyword>
<dbReference type="GO" id="GO:0005506">
    <property type="term" value="F:iron ion binding"/>
    <property type="evidence" value="ECO:0007669"/>
    <property type="project" value="InterPro"/>
</dbReference>
<evidence type="ECO:0000256" key="1">
    <source>
        <dbReference type="ARBA" id="ARBA00010617"/>
    </source>
</evidence>
<keyword evidence="2 5" id="KW-0479">Metal-binding</keyword>
<comment type="cofactor">
    <cofactor evidence="5">
        <name>heme</name>
        <dbReference type="ChEBI" id="CHEBI:30413"/>
    </cofactor>
</comment>
<comment type="caution">
    <text evidence="8">The sequence shown here is derived from an EMBL/GenBank/DDBJ whole genome shotgun (WGS) entry which is preliminary data.</text>
</comment>
<dbReference type="EMBL" id="MU865962">
    <property type="protein sequence ID" value="KAK4445729.1"/>
    <property type="molecule type" value="Genomic_DNA"/>
</dbReference>
<dbReference type="PANTHER" id="PTHR46300">
    <property type="entry name" value="P450, PUTATIVE (EUROFUNG)-RELATED-RELATED"/>
    <property type="match status" value="1"/>
</dbReference>
<keyword evidence="3 6" id="KW-0560">Oxidoreductase</keyword>
<evidence type="ECO:0000313" key="9">
    <source>
        <dbReference type="Proteomes" id="UP001321760"/>
    </source>
</evidence>
<evidence type="ECO:0000256" key="5">
    <source>
        <dbReference type="PIRSR" id="PIRSR602401-1"/>
    </source>
</evidence>
<dbReference type="PANTHER" id="PTHR46300:SF5">
    <property type="entry name" value="CYTOCHROME P450"/>
    <property type="match status" value="1"/>
</dbReference>
<keyword evidence="6" id="KW-0503">Monooxygenase</keyword>
<dbReference type="InterPro" id="IPR001128">
    <property type="entry name" value="Cyt_P450"/>
</dbReference>
<dbReference type="CDD" id="cd11065">
    <property type="entry name" value="CYP64-like"/>
    <property type="match status" value="1"/>
</dbReference>
<dbReference type="Pfam" id="PF00067">
    <property type="entry name" value="p450"/>
    <property type="match status" value="1"/>
</dbReference>
<evidence type="ECO:0000256" key="7">
    <source>
        <dbReference type="SAM" id="Phobius"/>
    </source>
</evidence>
<dbReference type="InterPro" id="IPR050364">
    <property type="entry name" value="Cytochrome_P450_fung"/>
</dbReference>
<keyword evidence="7" id="KW-0812">Transmembrane</keyword>
<dbReference type="GO" id="GO:0004497">
    <property type="term" value="F:monooxygenase activity"/>
    <property type="evidence" value="ECO:0007669"/>
    <property type="project" value="UniProtKB-KW"/>
</dbReference>
<accession>A0AAV9GA73</accession>
<dbReference type="InterPro" id="IPR036396">
    <property type="entry name" value="Cyt_P450_sf"/>
</dbReference>
<sequence length="536" mass="60114">MAKPGFLDSTPRDNAVFGLLGVAAAIAGYCLVGLVVLFGKKKSPAPLPPSPPGEFLLGHYRAVPVDAPFKRYAEWGVEYNSDVLFFETFGTKWVVLNSLRAAVELLEKRGANYADRPRFVMFEEMGWSPTLTWLRWGPQYQLHRRALQPPFTKARVRQYTGMQRKEALICCKSMIEDTSNWLHAVRRCSVAIVLKIAYGLDVDGPESPWIGLAEKSATAIGKAGAPGSSIMDLFPLTRYLPDWLPFMERLRYAHTWRAAIQNITELPFKASLSQMASNPDRRFFTHDGVASYQEDEKRNYRGSFGLEDIKGAAATVLIAGNDTTAATVMLLILYLMQNPDVQRKAQEEVDRVVGRDRLPTWEDTPNLPYMNLVLQETYRMNPLSPLGIPHASIEDDVYDGMFIPKGTIIYQNVWAMFHDASVYADPFRFWPERYLSREEGGNGEPLPVGNFGFGRRICIGRNLAENSLLIVLATMLATVDIGRPLGPDGKPTPFEPEWSFRGQATVMPFGARVTSRSTKSEELLNAELDVLENTVF</sequence>
<evidence type="ECO:0000256" key="4">
    <source>
        <dbReference type="ARBA" id="ARBA00023004"/>
    </source>
</evidence>
<gene>
    <name evidence="8" type="ORF">QBC34DRAFT_383881</name>
</gene>
<dbReference type="PRINTS" id="PR00385">
    <property type="entry name" value="P450"/>
</dbReference>
<dbReference type="InterPro" id="IPR002401">
    <property type="entry name" value="Cyt_P450_E_grp-I"/>
</dbReference>
<dbReference type="Proteomes" id="UP001321760">
    <property type="component" value="Unassembled WGS sequence"/>
</dbReference>